<dbReference type="EMBL" id="RKQL01000001">
    <property type="protein sequence ID" value="RPE72831.1"/>
    <property type="molecule type" value="Genomic_DNA"/>
</dbReference>
<dbReference type="Proteomes" id="UP000272193">
    <property type="component" value="Unassembled WGS sequence"/>
</dbReference>
<dbReference type="RefSeq" id="WP_124220188.1">
    <property type="nucleotide sequence ID" value="NZ_RKQL01000001.1"/>
</dbReference>
<evidence type="ECO:0000313" key="2">
    <source>
        <dbReference type="EMBL" id="RPE72831.1"/>
    </source>
</evidence>
<comment type="similarity">
    <text evidence="1">Belongs to the UPF0166 family.</text>
</comment>
<dbReference type="InterPro" id="IPR003793">
    <property type="entry name" value="UPF0166"/>
</dbReference>
<dbReference type="Gene3D" id="3.30.70.120">
    <property type="match status" value="1"/>
</dbReference>
<name>A0A3N4UYY4_9BURK</name>
<dbReference type="InterPro" id="IPR015867">
    <property type="entry name" value="N-reg_PII/ATP_PRibTrfase_C"/>
</dbReference>
<accession>A0A3N4UYY4</accession>
<dbReference type="InterPro" id="IPR011322">
    <property type="entry name" value="N-reg_PII-like_a/b"/>
</dbReference>
<proteinExistence type="inferred from homology"/>
<keyword evidence="3" id="KW-1185">Reference proteome</keyword>
<evidence type="ECO:0000313" key="3">
    <source>
        <dbReference type="Proteomes" id="UP000272193"/>
    </source>
</evidence>
<evidence type="ECO:0000256" key="1">
    <source>
        <dbReference type="ARBA" id="ARBA00010554"/>
    </source>
</evidence>
<reference evidence="2 3" key="1">
    <citation type="submission" date="2018-11" db="EMBL/GenBank/DDBJ databases">
        <title>Genomic Encyclopedia of Type Strains, Phase IV (KMG-IV): sequencing the most valuable type-strain genomes for metagenomic binning, comparative biology and taxonomic classification.</title>
        <authorList>
            <person name="Goeker M."/>
        </authorList>
    </citation>
    <scope>NUCLEOTIDE SEQUENCE [LARGE SCALE GENOMIC DNA]</scope>
    <source>
        <strain evidence="2 3">DSM 101684</strain>
    </source>
</reference>
<dbReference type="SUPFAM" id="SSF54913">
    <property type="entry name" value="GlnB-like"/>
    <property type="match status" value="1"/>
</dbReference>
<comment type="caution">
    <text evidence="2">The sequence shown here is derived from an EMBL/GenBank/DDBJ whole genome shotgun (WGS) entry which is preliminary data.</text>
</comment>
<gene>
    <name evidence="2" type="ORF">EDC62_0537</name>
</gene>
<organism evidence="2 3">
    <name type="scientific">Tibeticola sediminis</name>
    <dbReference type="NCBI Taxonomy" id="1917811"/>
    <lineage>
        <taxon>Bacteria</taxon>
        <taxon>Pseudomonadati</taxon>
        <taxon>Pseudomonadota</taxon>
        <taxon>Betaproteobacteria</taxon>
        <taxon>Burkholderiales</taxon>
        <taxon>Comamonadaceae</taxon>
        <taxon>Tibeticola</taxon>
    </lineage>
</organism>
<dbReference type="Pfam" id="PF02641">
    <property type="entry name" value="DUF190"/>
    <property type="match status" value="1"/>
</dbReference>
<dbReference type="OrthoDB" id="5339790at2"/>
<dbReference type="AlphaFoldDB" id="A0A3N4UYY4"/>
<sequence>MHGFQITFYTQQDRRHGKQPLGEWLLETARTLGVRGATLTVGSEGFGQDHKLHSAHFFELTDQPIEVTMAVTADEAERLFARLREEGVRVFYVKAPIEFGTTGE</sequence>
<protein>
    <submittedName>
        <fullName evidence="2">PII-like signaling protein</fullName>
    </submittedName>
</protein>